<dbReference type="Proteomes" id="UP000061809">
    <property type="component" value="Chromosome"/>
</dbReference>
<dbReference type="InterPro" id="IPR043519">
    <property type="entry name" value="NT_sf"/>
</dbReference>
<dbReference type="PATRIC" id="fig|246787.4.peg.3216"/>
<evidence type="ECO:0000313" key="1">
    <source>
        <dbReference type="EMBL" id="ALJ60346.1"/>
    </source>
</evidence>
<dbReference type="EMBL" id="CP012801">
    <property type="protein sequence ID" value="ALJ60346.1"/>
    <property type="molecule type" value="Genomic_DNA"/>
</dbReference>
<organism evidence="1 2">
    <name type="scientific">Bacteroides cellulosilyticus</name>
    <dbReference type="NCBI Taxonomy" id="246787"/>
    <lineage>
        <taxon>Bacteria</taxon>
        <taxon>Pseudomonadati</taxon>
        <taxon>Bacteroidota</taxon>
        <taxon>Bacteroidia</taxon>
        <taxon>Bacteroidales</taxon>
        <taxon>Bacteroidaceae</taxon>
        <taxon>Bacteroides</taxon>
    </lineage>
</organism>
<proteinExistence type="predicted"/>
<gene>
    <name evidence="1" type="ORF">BcellWH2_03109</name>
</gene>
<dbReference type="KEGG" id="bcel:BcellWH2_03109"/>
<evidence type="ECO:0008006" key="3">
    <source>
        <dbReference type="Google" id="ProtNLM"/>
    </source>
</evidence>
<protein>
    <recommendedName>
        <fullName evidence="3">Polymerase nucleotidyl transferase domain-containing protein</fullName>
    </recommendedName>
</protein>
<accession>A0A0P0GSQ2</accession>
<sequence length="523" mass="61294">MKPNQYYIDNIKLFVNEYFPETPHVLLTGSFNTPFFNESSDLDIILISNWHRDSFVESYDYNGLKMQVIVLPLYDIDGVIYRDVAKGRGAIISMLAKGLILRDRNHLLRHLKQQCSTLYERGPMPARKEVIDRLRTRTTSCIEDIEGTDSFEEQVFTTLNAYNTVLKLFLFKKGLWDYEGKSASREIKCKDENFHKQYISSLESFFQSHDKTKVLGFLKRTLLHCGGELHFGSTRNYKEVCNESRLTVHIQPCSKDTECKELRILTEKFCSFLYKHIKDIQCLSFIYPANGLYPPGAYIIIEAGQYTFNEYILPKIRLFHLKNPDSVHSGLLDNWQYPLNISPIETFGGDEIQEKVSKYLCNIHRMYKQNMFDALLTEDIQKVTFILEHYECLASLQEEGEWTNFWNMIFDIYIKTHLNKMLPTSNLEYIAEIKRAAILKEYESSYKDKRTVLPLHTELSTLLSEIEQYYIDNGSCLNTASYSGFYSTQKEQLFYVFFKLTDIILDMFFITEKALVTYIVMKK</sequence>
<dbReference type="SUPFAM" id="SSF81301">
    <property type="entry name" value="Nucleotidyltransferase"/>
    <property type="match status" value="1"/>
</dbReference>
<dbReference type="AlphaFoldDB" id="A0A0P0GSQ2"/>
<dbReference type="RefSeq" id="WP_029426506.1">
    <property type="nucleotide sequence ID" value="NZ_CP012801.1"/>
</dbReference>
<name>A0A0P0GSQ2_9BACE</name>
<evidence type="ECO:0000313" key="2">
    <source>
        <dbReference type="Proteomes" id="UP000061809"/>
    </source>
</evidence>
<reference evidence="1 2" key="1">
    <citation type="journal article" date="2015" name="Science">
        <title>Genetic determinants of in vivo fitness and diet responsiveness in multiple human gut Bacteroides.</title>
        <authorList>
            <person name="Wu M."/>
            <person name="McNulty N.P."/>
            <person name="Rodionov D.A."/>
            <person name="Khoroshkin M.S."/>
            <person name="Griffin N.W."/>
            <person name="Cheng J."/>
            <person name="Latreille P."/>
            <person name="Kerstetter R.A."/>
            <person name="Terrapon N."/>
            <person name="Henrissat B."/>
            <person name="Osterman A.L."/>
            <person name="Gordon J.I."/>
        </authorList>
    </citation>
    <scope>NUCLEOTIDE SEQUENCE [LARGE SCALE GENOMIC DNA]</scope>
    <source>
        <strain evidence="1 2">WH2</strain>
    </source>
</reference>